<accession>A0ABY4LGP1</accession>
<dbReference type="PANTHER" id="PTHR23303">
    <property type="entry name" value="CARBOXYPEPTIDASE REGULATORY REGION-CONTAINING"/>
    <property type="match status" value="1"/>
</dbReference>
<dbReference type="InterPro" id="IPR055890">
    <property type="entry name" value="DUF7467"/>
</dbReference>
<dbReference type="InterPro" id="IPR033764">
    <property type="entry name" value="Sdr_B"/>
</dbReference>
<proteinExistence type="predicted"/>
<sequence length="890" mass="92955">MSRMLRNGPENRGAFGAPRRGAWLQWAPGIFALALVLACSSSDQSFAWVIPHACIKAEKSVSTTGLGGPFIRNSVTTTNPDGTLTTSVPGANNVPAPTVKVPTAFYGDTKVVYKFLVKNCGEVMLYNVRLGDCIDTRSVGSDGFLLGASDNKCVWDPLLVPSTTSIAQSLSPTQSVTLTSASFPLNPISSVDICGTFGRSRTNGIVRNDLVIKADADLDGDGVGEKTIVFEDLNLVQCKDFQHAYASVGDRVWRDLNGNGVQDCLDSNNNGIIGDAGDTGTECGAGIPGVTVNLVDCQNPTSVVSSMQTDPNGFYLFQNLNPGQYCVRFDAETVPPVTCATGVPQFTTQNVGGNDSFDSDASPITGVAPAVTLVSGQTDRTVDAGVICKACQVAIDKKCQVQPPATGSFVCSNAKPIDSLTMIWTGQDGIYIKAWKGTPGTTLLATTGPIAKGEKVTVTGMGGSPLDQIWEIFSGLPDPQGSNKIGQSQFHISCSDIDMNGPEDCGKLAGNAKTTNTALLNLWIFDGMAGNGEALSCTPSTQSGQDACSFVAEAAPSCLSLRAKPQTLTFRYTGKDCGASSNSQAADKWSCSGIPGSSPLISIVKDPTRITVSPTSGLSVGDLLTVSTIGTDMGTEIQLQVGGQAIKVHTSCSQPLAVGDIFGSLELLQFNGRGAGAQVTYSYQVKNNGSAAVDITSVSDDKLGELLGQTTRLEAGGTLALEKTALVTQTTTNQVTATARVAGSGTICNQVRDLVTVTMTSPTCAVGASFYGLGDYSVKYKLTNASATMATLDTMMLNFPGSYGSIKEIRLDGTIYKYAAGGAVVGPGVKIGASVWTNPDITKRQLNPGETRVLEVIFSKKGVRSDWLGITSFGGMTFKEGCQATFPVTR</sequence>
<dbReference type="EMBL" id="CP096574">
    <property type="protein sequence ID" value="UPU37160.1"/>
    <property type="molecule type" value="Genomic_DNA"/>
</dbReference>
<evidence type="ECO:0008006" key="8">
    <source>
        <dbReference type="Google" id="ProtNLM"/>
    </source>
</evidence>
<evidence type="ECO:0000256" key="1">
    <source>
        <dbReference type="ARBA" id="ARBA00004613"/>
    </source>
</evidence>
<protein>
    <recommendedName>
        <fullName evidence="8">SD-repeat containing protein B domain-containing protein</fullName>
    </recommendedName>
</protein>
<evidence type="ECO:0000313" key="6">
    <source>
        <dbReference type="EMBL" id="UPU37160.1"/>
    </source>
</evidence>
<evidence type="ECO:0000313" key="7">
    <source>
        <dbReference type="Proteomes" id="UP000831485"/>
    </source>
</evidence>
<dbReference type="Pfam" id="PF24269">
    <property type="entry name" value="DUF7467"/>
    <property type="match status" value="1"/>
</dbReference>
<dbReference type="InterPro" id="IPR013783">
    <property type="entry name" value="Ig-like_fold"/>
</dbReference>
<keyword evidence="2" id="KW-0964">Secreted</keyword>
<keyword evidence="3" id="KW-0732">Signal</keyword>
<evidence type="ECO:0000259" key="5">
    <source>
        <dbReference type="Pfam" id="PF24269"/>
    </source>
</evidence>
<feature type="domain" description="SD-repeat containing protein B" evidence="4">
    <location>
        <begin position="266"/>
        <end position="386"/>
    </location>
</feature>
<dbReference type="SUPFAM" id="SSF117074">
    <property type="entry name" value="Hypothetical protein PA1324"/>
    <property type="match status" value="1"/>
</dbReference>
<dbReference type="Gene3D" id="2.60.40.10">
    <property type="entry name" value="Immunoglobulins"/>
    <property type="match status" value="1"/>
</dbReference>
<organism evidence="6 7">
    <name type="scientific">Geomonas paludis</name>
    <dbReference type="NCBI Taxonomy" id="2740185"/>
    <lineage>
        <taxon>Bacteria</taxon>
        <taxon>Pseudomonadati</taxon>
        <taxon>Thermodesulfobacteriota</taxon>
        <taxon>Desulfuromonadia</taxon>
        <taxon>Geobacterales</taxon>
        <taxon>Geobacteraceae</taxon>
        <taxon>Geomonas</taxon>
    </lineage>
</organism>
<name>A0ABY4LGP1_9BACT</name>
<dbReference type="Proteomes" id="UP000831485">
    <property type="component" value="Chromosome"/>
</dbReference>
<feature type="domain" description="DUF7467" evidence="5">
    <location>
        <begin position="564"/>
        <end position="670"/>
    </location>
</feature>
<reference evidence="6" key="1">
    <citation type="submission" date="2022-04" db="EMBL/GenBank/DDBJ databases">
        <authorList>
            <person name="Liu G."/>
        </authorList>
    </citation>
    <scope>NUCLEOTIDE SEQUENCE</scope>
    <source>
        <strain evidence="6">RG22</strain>
    </source>
</reference>
<dbReference type="RefSeq" id="WP_248646993.1">
    <property type="nucleotide sequence ID" value="NZ_CP096574.1"/>
</dbReference>
<keyword evidence="7" id="KW-1185">Reference proteome</keyword>
<dbReference type="InterPro" id="IPR051417">
    <property type="entry name" value="SDr/BOS_complex"/>
</dbReference>
<evidence type="ECO:0000259" key="4">
    <source>
        <dbReference type="Pfam" id="PF17210"/>
    </source>
</evidence>
<comment type="subcellular location">
    <subcellularLocation>
        <location evidence="1">Secreted</location>
    </subcellularLocation>
</comment>
<gene>
    <name evidence="6" type="ORF">M1B72_05480</name>
</gene>
<evidence type="ECO:0000256" key="3">
    <source>
        <dbReference type="ARBA" id="ARBA00022729"/>
    </source>
</evidence>
<dbReference type="Pfam" id="PF17210">
    <property type="entry name" value="SdrD_B"/>
    <property type="match status" value="1"/>
</dbReference>
<evidence type="ECO:0000256" key="2">
    <source>
        <dbReference type="ARBA" id="ARBA00022525"/>
    </source>
</evidence>